<evidence type="ECO:0000256" key="1">
    <source>
        <dbReference type="SAM" id="SignalP"/>
    </source>
</evidence>
<feature type="chain" id="PRO_5006589038" evidence="1">
    <location>
        <begin position="20"/>
        <end position="42"/>
    </location>
</feature>
<keyword evidence="1" id="KW-0732">Signal</keyword>
<dbReference type="AlphaFoldDB" id="A0A0S1MJN4"/>
<evidence type="ECO:0000313" key="2">
    <source>
        <dbReference type="EMBL" id="ALL41116.1"/>
    </source>
</evidence>
<name>A0A0S1MJN4_PHAPC</name>
<sequence length="42" mass="4445">MELFKVLLALGLQSWARWAISMGNDRGEGSGGTGGSCSNEEE</sequence>
<organism evidence="2">
    <name type="scientific">Phakopsora pachyrhizi</name>
    <name type="common">Asian soybean rust disease fungus</name>
    <dbReference type="NCBI Taxonomy" id="170000"/>
    <lineage>
        <taxon>Eukaryota</taxon>
        <taxon>Fungi</taxon>
        <taxon>Dikarya</taxon>
        <taxon>Basidiomycota</taxon>
        <taxon>Pucciniomycotina</taxon>
        <taxon>Pucciniomycetes</taxon>
        <taxon>Pucciniales</taxon>
        <taxon>Phakopsoraceae</taxon>
        <taxon>Phakopsora</taxon>
    </lineage>
</organism>
<accession>A0A0S1MJN4</accession>
<feature type="signal peptide" evidence="1">
    <location>
        <begin position="1"/>
        <end position="19"/>
    </location>
</feature>
<proteinExistence type="evidence at transcript level"/>
<reference evidence="2" key="1">
    <citation type="submission" date="2015-07" db="EMBL/GenBank/DDBJ databases">
        <title>Elucidating the P. pachyrhizi secretome and potential effectors.</title>
        <authorList>
            <person name="de Carvalho M.C.C.G."/>
            <person name="Nascimento L.C."/>
            <person name="Darben L.M."/>
            <person name="Polizel-Podanosqui A.M."/>
            <person name="Lopes-Caitar V.S."/>
            <person name="Rocha C.S."/>
            <person name="Qi M."/>
            <person name="Carazolle M."/>
            <person name="Kuwahara M.K."/>
            <person name="Pereira G.A.G."/>
            <person name="Abdelnoor R.V."/>
            <person name="Whitham S.A."/>
            <person name="Marcelino-Guimaraes F.C."/>
        </authorList>
    </citation>
    <scope>NUCLEOTIDE SEQUENCE</scope>
</reference>
<dbReference type="EMBL" id="KT247026">
    <property type="protein sequence ID" value="ALL41116.1"/>
    <property type="molecule type" value="mRNA"/>
</dbReference>
<protein>
    <submittedName>
        <fullName evidence="2">Uncharacterized protein</fullName>
    </submittedName>
</protein>